<dbReference type="CDD" id="cd06558">
    <property type="entry name" value="crotonase-like"/>
    <property type="match status" value="1"/>
</dbReference>
<name>A0A6S6SZJ9_9BACT</name>
<dbReference type="AlphaFoldDB" id="A0A6S6SZJ9"/>
<dbReference type="Gene3D" id="3.90.226.10">
    <property type="entry name" value="2-enoyl-CoA Hydratase, Chain A, domain 1"/>
    <property type="match status" value="1"/>
</dbReference>
<dbReference type="EC" id="4.2.1.17" evidence="1"/>
<gene>
    <name evidence="1" type="ORF">HELGO_WM14822</name>
</gene>
<dbReference type="SUPFAM" id="SSF52096">
    <property type="entry name" value="ClpP/crotonase"/>
    <property type="match status" value="1"/>
</dbReference>
<organism evidence="1">
    <name type="scientific">uncultured Aureispira sp</name>
    <dbReference type="NCBI Taxonomy" id="1331704"/>
    <lineage>
        <taxon>Bacteria</taxon>
        <taxon>Pseudomonadati</taxon>
        <taxon>Bacteroidota</taxon>
        <taxon>Saprospiria</taxon>
        <taxon>Saprospirales</taxon>
        <taxon>Saprospiraceae</taxon>
        <taxon>Aureispira</taxon>
        <taxon>environmental samples</taxon>
    </lineage>
</organism>
<keyword evidence="1" id="KW-0456">Lyase</keyword>
<sequence>MKTLSIQSKDNYIVVQLDRGKANALNQEMVTELRQVIRATEADDSIGGIVLTGKAHFFSGGVDLLEVYYYDSEGIRNFWGSFLQLAAEMLAFSKPLVASITGHSPAGGCILACACDYRVMAEGDKYQIGLNEMAVGISPRASILHLYAFWIGEHKAYQYLLEGYLMKGKEALEIGLVDALVPLDQTLLQAEQKIQQYLKLPTTAFRQTKKSLKSGLIHAMTANFETDLELLHQQLMSEESRTIMGQVVQFLESRKK</sequence>
<proteinExistence type="predicted"/>
<evidence type="ECO:0000313" key="1">
    <source>
        <dbReference type="EMBL" id="CAA6811504.1"/>
    </source>
</evidence>
<dbReference type="GO" id="GO:0004300">
    <property type="term" value="F:enoyl-CoA hydratase activity"/>
    <property type="evidence" value="ECO:0007669"/>
    <property type="project" value="UniProtKB-EC"/>
</dbReference>
<dbReference type="GO" id="GO:0006635">
    <property type="term" value="P:fatty acid beta-oxidation"/>
    <property type="evidence" value="ECO:0007669"/>
    <property type="project" value="TreeGrafter"/>
</dbReference>
<reference evidence="1" key="1">
    <citation type="submission" date="2020-01" db="EMBL/GenBank/DDBJ databases">
        <authorList>
            <person name="Meier V. D."/>
            <person name="Meier V D."/>
        </authorList>
    </citation>
    <scope>NUCLEOTIDE SEQUENCE</scope>
    <source>
        <strain evidence="1">HLG_WM_MAG_10</strain>
    </source>
</reference>
<dbReference type="PANTHER" id="PTHR11941:SF45">
    <property type="entry name" value="ENOYL-COA DELTA ISOMERASE 1, MITOCHONDRIAL"/>
    <property type="match status" value="1"/>
</dbReference>
<dbReference type="PANTHER" id="PTHR11941">
    <property type="entry name" value="ENOYL-COA HYDRATASE-RELATED"/>
    <property type="match status" value="1"/>
</dbReference>
<dbReference type="InterPro" id="IPR029045">
    <property type="entry name" value="ClpP/crotonase-like_dom_sf"/>
</dbReference>
<dbReference type="EMBL" id="CACVAQ010000177">
    <property type="protein sequence ID" value="CAA6811504.1"/>
    <property type="molecule type" value="Genomic_DNA"/>
</dbReference>
<accession>A0A6S6SZJ9</accession>
<dbReference type="InterPro" id="IPR001753">
    <property type="entry name" value="Enoyl-CoA_hydra/iso"/>
</dbReference>
<dbReference type="Pfam" id="PF00378">
    <property type="entry name" value="ECH_1"/>
    <property type="match status" value="1"/>
</dbReference>
<protein>
    <submittedName>
        <fullName evidence="1">Enoyl-CoA hydratase (EC)</fullName>
        <ecNumber evidence="1">4.2.1.17</ecNumber>
    </submittedName>
</protein>